<name>A0AAV3VZ45_9CLOT</name>
<keyword evidence="1" id="KW-0472">Membrane</keyword>
<protein>
    <recommendedName>
        <fullName evidence="4">O-antigen ligase family protein</fullName>
    </recommendedName>
</protein>
<evidence type="ECO:0000256" key="1">
    <source>
        <dbReference type="SAM" id="Phobius"/>
    </source>
</evidence>
<gene>
    <name evidence="2" type="ORF">CDIOL_09620</name>
</gene>
<accession>A0AAV3VZ45</accession>
<feature type="transmembrane region" description="Helical" evidence="1">
    <location>
        <begin position="208"/>
        <end position="234"/>
    </location>
</feature>
<feature type="transmembrane region" description="Helical" evidence="1">
    <location>
        <begin position="57"/>
        <end position="75"/>
    </location>
</feature>
<feature type="transmembrane region" description="Helical" evidence="1">
    <location>
        <begin position="33"/>
        <end position="50"/>
    </location>
</feature>
<feature type="transmembrane region" description="Helical" evidence="1">
    <location>
        <begin position="328"/>
        <end position="353"/>
    </location>
</feature>
<dbReference type="EMBL" id="BJLA01000002">
    <property type="protein sequence ID" value="GEA30039.1"/>
    <property type="molecule type" value="Genomic_DNA"/>
</dbReference>
<feature type="transmembrane region" description="Helical" evidence="1">
    <location>
        <begin position="177"/>
        <end position="196"/>
    </location>
</feature>
<evidence type="ECO:0000313" key="3">
    <source>
        <dbReference type="Proteomes" id="UP000325212"/>
    </source>
</evidence>
<dbReference type="Proteomes" id="UP000325212">
    <property type="component" value="Unassembled WGS sequence"/>
</dbReference>
<feature type="transmembrane region" description="Helical" evidence="1">
    <location>
        <begin position="246"/>
        <end position="267"/>
    </location>
</feature>
<feature type="transmembrane region" description="Helical" evidence="1">
    <location>
        <begin position="365"/>
        <end position="396"/>
    </location>
</feature>
<feature type="transmembrane region" description="Helical" evidence="1">
    <location>
        <begin position="110"/>
        <end position="135"/>
    </location>
</feature>
<keyword evidence="1" id="KW-0812">Transmembrane</keyword>
<keyword evidence="3" id="KW-1185">Reference proteome</keyword>
<keyword evidence="1" id="KW-1133">Transmembrane helix</keyword>
<dbReference type="RefSeq" id="WP_039771273.1">
    <property type="nucleotide sequence ID" value="NZ_BJLA01000002.1"/>
</dbReference>
<reference evidence="2 3" key="1">
    <citation type="submission" date="2019-06" db="EMBL/GenBank/DDBJ databases">
        <title>Draft genome sequence of Clostridium diolis DSM 15410.</title>
        <authorList>
            <person name="Kobayashi H."/>
            <person name="Tanizawa Y."/>
            <person name="Tohno M."/>
        </authorList>
    </citation>
    <scope>NUCLEOTIDE SEQUENCE [LARGE SCALE GENOMIC DNA]</scope>
    <source>
        <strain evidence="2 3">DSM 15410</strain>
    </source>
</reference>
<proteinExistence type="predicted"/>
<dbReference type="AlphaFoldDB" id="A0AAV3VZ45"/>
<sequence>MIKWIRKLLMYILLIVVVLQCHSLLVHTLPNRYFLYAILALLLLALLLDNKYKIKNNILFLIGCYFAVMMILTLIGEFHNIEFLFSIVVAFILFLIYLSNRNNLAEIMEAYTNIMAIIATISLFFFVFASCLHIIQPTTYYPYAEVGWGIQNYYDFYHLYCEGQVIDAFGYSGVRNMALFVEAPMLAYPLAFALYYEMFMRNKGYRKCILAIIVTAMITSFSTTGFLVLAVLFYLKFYKEISKNKVIKFIVMPALISIVIYSIIYIVQDKLVNGVVSTSIRSDDVIASMKCFLHNMITGVGYENMKGIDPYRAEWRTNAGLSTGIGGILAYGGILWGMWYAIPYVIAIGSYIVNPKSRSNMGFVILSGALLFVTVVQSRVLCTMINAICWLLILNFNINIPIKVKKILD</sequence>
<comment type="caution">
    <text evidence="2">The sequence shown here is derived from an EMBL/GenBank/DDBJ whole genome shotgun (WGS) entry which is preliminary data.</text>
</comment>
<organism evidence="2 3">
    <name type="scientific">Clostridium diolis</name>
    <dbReference type="NCBI Taxonomy" id="223919"/>
    <lineage>
        <taxon>Bacteria</taxon>
        <taxon>Bacillati</taxon>
        <taxon>Bacillota</taxon>
        <taxon>Clostridia</taxon>
        <taxon>Eubacteriales</taxon>
        <taxon>Clostridiaceae</taxon>
        <taxon>Clostridium</taxon>
    </lineage>
</organism>
<evidence type="ECO:0000313" key="2">
    <source>
        <dbReference type="EMBL" id="GEA30039.1"/>
    </source>
</evidence>
<evidence type="ECO:0008006" key="4">
    <source>
        <dbReference type="Google" id="ProtNLM"/>
    </source>
</evidence>
<feature type="transmembrane region" description="Helical" evidence="1">
    <location>
        <begin position="81"/>
        <end position="98"/>
    </location>
</feature>